<dbReference type="InterPro" id="IPR050229">
    <property type="entry name" value="GlpE_sulfurtransferase"/>
</dbReference>
<sequence length="111" mass="12768">MSGLQNILYDTITFRQLEQWMDENADMRIIDLRDPPSFEASHFKRAVNLPYENIDQWITDLPWGELLVFYCSRGSKSMMVCNRLSAAGYPVVNVAGGYRFYKGNYRESGAG</sequence>
<proteinExistence type="predicted"/>
<dbReference type="Proteomes" id="UP000823900">
    <property type="component" value="Unassembled WGS sequence"/>
</dbReference>
<dbReference type="SUPFAM" id="SSF52821">
    <property type="entry name" value="Rhodanese/Cell cycle control phosphatase"/>
    <property type="match status" value="1"/>
</dbReference>
<protein>
    <submittedName>
        <fullName evidence="2">Rhodanese-like domain-containing protein</fullName>
    </submittedName>
</protein>
<dbReference type="SMART" id="SM00450">
    <property type="entry name" value="RHOD"/>
    <property type="match status" value="1"/>
</dbReference>
<dbReference type="AlphaFoldDB" id="A0A9D2KQ70"/>
<reference evidence="2" key="1">
    <citation type="journal article" date="2021" name="PeerJ">
        <title>Extensive microbial diversity within the chicken gut microbiome revealed by metagenomics and culture.</title>
        <authorList>
            <person name="Gilroy R."/>
            <person name="Ravi A."/>
            <person name="Getino M."/>
            <person name="Pursley I."/>
            <person name="Horton D.L."/>
            <person name="Alikhan N.F."/>
            <person name="Baker D."/>
            <person name="Gharbi K."/>
            <person name="Hall N."/>
            <person name="Watson M."/>
            <person name="Adriaenssens E.M."/>
            <person name="Foster-Nyarko E."/>
            <person name="Jarju S."/>
            <person name="Secka A."/>
            <person name="Antonio M."/>
            <person name="Oren A."/>
            <person name="Chaudhuri R.R."/>
            <person name="La Ragione R."/>
            <person name="Hildebrand F."/>
            <person name="Pallen M.J."/>
        </authorList>
    </citation>
    <scope>NUCLEOTIDE SEQUENCE</scope>
    <source>
        <strain evidence="2">CHK178-16964</strain>
    </source>
</reference>
<dbReference type="Gene3D" id="3.40.250.10">
    <property type="entry name" value="Rhodanese-like domain"/>
    <property type="match status" value="1"/>
</dbReference>
<comment type="caution">
    <text evidence="2">The sequence shown here is derived from an EMBL/GenBank/DDBJ whole genome shotgun (WGS) entry which is preliminary data.</text>
</comment>
<dbReference type="Pfam" id="PF00581">
    <property type="entry name" value="Rhodanese"/>
    <property type="match status" value="1"/>
</dbReference>
<dbReference type="PANTHER" id="PTHR43031">
    <property type="entry name" value="FAD-DEPENDENT OXIDOREDUCTASE"/>
    <property type="match status" value="1"/>
</dbReference>
<evidence type="ECO:0000313" key="3">
    <source>
        <dbReference type="Proteomes" id="UP000823900"/>
    </source>
</evidence>
<dbReference type="InterPro" id="IPR001763">
    <property type="entry name" value="Rhodanese-like_dom"/>
</dbReference>
<reference evidence="2" key="2">
    <citation type="submission" date="2021-04" db="EMBL/GenBank/DDBJ databases">
        <authorList>
            <person name="Gilroy R."/>
        </authorList>
    </citation>
    <scope>NUCLEOTIDE SEQUENCE</scope>
    <source>
        <strain evidence="2">CHK178-16964</strain>
    </source>
</reference>
<dbReference type="PROSITE" id="PS50206">
    <property type="entry name" value="RHODANESE_3"/>
    <property type="match status" value="1"/>
</dbReference>
<gene>
    <name evidence="2" type="ORF">IAA07_09235</name>
</gene>
<evidence type="ECO:0000313" key="2">
    <source>
        <dbReference type="EMBL" id="HJA71741.1"/>
    </source>
</evidence>
<accession>A0A9D2KQ70</accession>
<dbReference type="PANTHER" id="PTHR43031:SF1">
    <property type="entry name" value="PYRIDINE NUCLEOTIDE-DISULPHIDE OXIDOREDUCTASE"/>
    <property type="match status" value="1"/>
</dbReference>
<dbReference type="CDD" id="cd00158">
    <property type="entry name" value="RHOD"/>
    <property type="match status" value="1"/>
</dbReference>
<name>A0A9D2KQ70_9FIRM</name>
<evidence type="ECO:0000259" key="1">
    <source>
        <dbReference type="PROSITE" id="PS50206"/>
    </source>
</evidence>
<dbReference type="InterPro" id="IPR036873">
    <property type="entry name" value="Rhodanese-like_dom_sf"/>
</dbReference>
<feature type="domain" description="Rhodanese" evidence="1">
    <location>
        <begin position="23"/>
        <end position="110"/>
    </location>
</feature>
<dbReference type="EMBL" id="DWZA01000081">
    <property type="protein sequence ID" value="HJA71741.1"/>
    <property type="molecule type" value="Genomic_DNA"/>
</dbReference>
<organism evidence="2 3">
    <name type="scientific">Candidatus Lachnoclostridium stercoravium</name>
    <dbReference type="NCBI Taxonomy" id="2838633"/>
    <lineage>
        <taxon>Bacteria</taxon>
        <taxon>Bacillati</taxon>
        <taxon>Bacillota</taxon>
        <taxon>Clostridia</taxon>
        <taxon>Lachnospirales</taxon>
        <taxon>Lachnospiraceae</taxon>
    </lineage>
</organism>